<name>A0ABU9WIV5_9BURK</name>
<dbReference type="EMBL" id="JBCPYA010000007">
    <property type="protein sequence ID" value="MEN2471993.1"/>
    <property type="molecule type" value="Genomic_DNA"/>
</dbReference>
<comment type="similarity">
    <text evidence="1 7 8">Belongs to the heat shock protein 70 family.</text>
</comment>
<dbReference type="InterPro" id="IPR029048">
    <property type="entry name" value="HSP70_C_sf"/>
</dbReference>
<dbReference type="InterPro" id="IPR029047">
    <property type="entry name" value="HSP70_peptide-bd_sf"/>
</dbReference>
<dbReference type="CDD" id="cd10234">
    <property type="entry name" value="ASKHA_NBD_HSP70_DnaK-like"/>
    <property type="match status" value="1"/>
</dbReference>
<dbReference type="Gene3D" id="3.90.640.10">
    <property type="entry name" value="Actin, Chain A, domain 4"/>
    <property type="match status" value="1"/>
</dbReference>
<reference evidence="9 10" key="1">
    <citation type="submission" date="2024-05" db="EMBL/GenBank/DDBJ databases">
        <title>Burkholderia sp. Nov. a novel bacteria isolated from rhizosphere soil of Camellia sinensis.</title>
        <authorList>
            <person name="Dong Y."/>
        </authorList>
    </citation>
    <scope>NUCLEOTIDE SEQUENCE [LARGE SCALE GENOMIC DNA]</scope>
    <source>
        <strain evidence="9 10">GS2Y</strain>
    </source>
</reference>
<keyword evidence="6 7" id="KW-0346">Stress response</keyword>
<evidence type="ECO:0000256" key="2">
    <source>
        <dbReference type="ARBA" id="ARBA00014415"/>
    </source>
</evidence>
<keyword evidence="5 7" id="KW-0067">ATP-binding</keyword>
<proteinExistence type="evidence at transcript level"/>
<dbReference type="NCBIfam" id="TIGR02350">
    <property type="entry name" value="prok_dnaK"/>
    <property type="match status" value="1"/>
</dbReference>
<dbReference type="InterPro" id="IPR012725">
    <property type="entry name" value="Chaperone_DnaK"/>
</dbReference>
<protein>
    <recommendedName>
        <fullName evidence="2 7">Chaperone protein DnaK</fullName>
    </recommendedName>
    <alternativeName>
        <fullName evidence="7">HSP70</fullName>
    </alternativeName>
    <alternativeName>
        <fullName evidence="7">Heat shock 70 kDa protein</fullName>
    </alternativeName>
    <alternativeName>
        <fullName evidence="7">Heat shock protein 70</fullName>
    </alternativeName>
</protein>
<feature type="modified residue" description="Phosphothreonine; by autocatalysis" evidence="7">
    <location>
        <position position="200"/>
    </location>
</feature>
<keyword evidence="3 7" id="KW-0597">Phosphoprotein</keyword>
<dbReference type="RefSeq" id="WP_193097668.1">
    <property type="nucleotide sequence ID" value="NZ_CP183461.1"/>
</dbReference>
<dbReference type="Pfam" id="PF00012">
    <property type="entry name" value="HSP70"/>
    <property type="match status" value="1"/>
</dbReference>
<evidence type="ECO:0000256" key="4">
    <source>
        <dbReference type="ARBA" id="ARBA00022741"/>
    </source>
</evidence>
<dbReference type="PRINTS" id="PR00301">
    <property type="entry name" value="HEATSHOCK70"/>
</dbReference>
<dbReference type="Gene3D" id="2.60.34.10">
    <property type="entry name" value="Substrate Binding Domain Of DNAk, Chain A, domain 1"/>
    <property type="match status" value="1"/>
</dbReference>
<dbReference type="PANTHER" id="PTHR19375">
    <property type="entry name" value="HEAT SHOCK PROTEIN 70KDA"/>
    <property type="match status" value="1"/>
</dbReference>
<keyword evidence="10" id="KW-1185">Reference proteome</keyword>
<evidence type="ECO:0000256" key="7">
    <source>
        <dbReference type="HAMAP-Rule" id="MF_00332"/>
    </source>
</evidence>
<dbReference type="Gene3D" id="1.20.1270.10">
    <property type="match status" value="1"/>
</dbReference>
<dbReference type="PROSITE" id="PS01036">
    <property type="entry name" value="HSP70_3"/>
    <property type="match status" value="1"/>
</dbReference>
<evidence type="ECO:0000256" key="8">
    <source>
        <dbReference type="RuleBase" id="RU003322"/>
    </source>
</evidence>
<dbReference type="SUPFAM" id="SSF100934">
    <property type="entry name" value="Heat shock protein 70kD (HSP70), C-terminal subdomain"/>
    <property type="match status" value="1"/>
</dbReference>
<gene>
    <name evidence="7 9" type="primary">dnaK</name>
    <name evidence="9" type="ORF">VOI36_18975</name>
</gene>
<dbReference type="PROSITE" id="PS00297">
    <property type="entry name" value="HSP70_1"/>
    <property type="match status" value="1"/>
</dbReference>
<dbReference type="PROSITE" id="PS00329">
    <property type="entry name" value="HSP70_2"/>
    <property type="match status" value="1"/>
</dbReference>
<dbReference type="NCBIfam" id="NF001413">
    <property type="entry name" value="PRK00290.1"/>
    <property type="match status" value="1"/>
</dbReference>
<keyword evidence="7" id="KW-0143">Chaperone</keyword>
<comment type="function">
    <text evidence="7">Acts as a chaperone.</text>
</comment>
<comment type="caution">
    <text evidence="9">The sequence shown here is derived from an EMBL/GenBank/DDBJ whole genome shotgun (WGS) entry which is preliminary data.</text>
</comment>
<keyword evidence="4 7" id="KW-0547">Nucleotide-binding</keyword>
<organism evidence="9 10">
    <name type="scientific">Burkholderia theae</name>
    <dbReference type="NCBI Taxonomy" id="3143496"/>
    <lineage>
        <taxon>Bacteria</taxon>
        <taxon>Pseudomonadati</taxon>
        <taxon>Pseudomonadota</taxon>
        <taxon>Betaproteobacteria</taxon>
        <taxon>Burkholderiales</taxon>
        <taxon>Burkholderiaceae</taxon>
        <taxon>Burkholderia</taxon>
    </lineage>
</organism>
<evidence type="ECO:0000256" key="1">
    <source>
        <dbReference type="ARBA" id="ARBA00007381"/>
    </source>
</evidence>
<dbReference type="HAMAP" id="MF_00332">
    <property type="entry name" value="DnaK"/>
    <property type="match status" value="1"/>
</dbReference>
<accession>A0ABU9WIV5</accession>
<dbReference type="Gene3D" id="3.30.420.40">
    <property type="match status" value="2"/>
</dbReference>
<dbReference type="InterPro" id="IPR013126">
    <property type="entry name" value="Hsp_70_fam"/>
</dbReference>
<dbReference type="SUPFAM" id="SSF53067">
    <property type="entry name" value="Actin-like ATPase domain"/>
    <property type="match status" value="2"/>
</dbReference>
<evidence type="ECO:0000256" key="5">
    <source>
        <dbReference type="ARBA" id="ARBA00022840"/>
    </source>
</evidence>
<dbReference type="Proteomes" id="UP001466933">
    <property type="component" value="Unassembled WGS sequence"/>
</dbReference>
<evidence type="ECO:0000313" key="9">
    <source>
        <dbReference type="EMBL" id="MEN2471993.1"/>
    </source>
</evidence>
<evidence type="ECO:0000256" key="6">
    <source>
        <dbReference type="ARBA" id="ARBA00023016"/>
    </source>
</evidence>
<sequence>MGKIIGIDLGTTNSCVAIMEGNQVKVIENSEGTRTTPSIIAYMDDNEVLVGAPAKRQSVTNPKNTLFAVKRLIGRRFEEKEVQKDIGLMPYSIVKADNGDAWVEAHGEKLAPPQVSAEVLRKMKKTAEDYLGEPVTEAVITVPAYFNDSQRQATKDAGRIAGLEVKRIINEPTAAALAFGLDKVEKGDRKIAVYDLGGGTFDVSIIEIADVDGEMQFEVLSTNGDTFLGGEDFDQRIIDYIIGEFKKEQGVDLSKDVLALQRLKEAAEKAKIELSSSQQTEINLPYITADASGPKHLNLKITRAKLEALVEDLVERTIEPCRIAIKDAGVKVSDIDDVILVGGQTRMPKVLEKVKEFFGKDPRRDVNPDEAVAVGAAIQGQVLSGDRKDVLLLDVTPLSLGIETLGGVMTKMISKNTTIPTKHAQVYSTADDNQGAVTIKVFQGEREMAAGNKLLGEFNLEGIPPAPRGVPQIEVSFDIDANGILHVGAKDKATGKENRITIKANSGLSEAEIDQMIKDAEANAAEDHKLRELADSRNQGDALVHSTKKALTEYGDKLDAGEKEAIEASLKSLEEVLKDTSADKATIDAKVEELGKVSQKLGEKMYADMQAQQAGAAAGAGAAEGAAHAGGAQQAADDVVDAEFKEVKKD</sequence>
<dbReference type="NCBIfam" id="NF003520">
    <property type="entry name" value="PRK05183.1"/>
    <property type="match status" value="1"/>
</dbReference>
<evidence type="ECO:0000313" key="10">
    <source>
        <dbReference type="Proteomes" id="UP001466933"/>
    </source>
</evidence>
<evidence type="ECO:0000256" key="3">
    <source>
        <dbReference type="ARBA" id="ARBA00022553"/>
    </source>
</evidence>
<comment type="induction">
    <text evidence="7">By stress conditions e.g. heat shock.</text>
</comment>
<dbReference type="InterPro" id="IPR018181">
    <property type="entry name" value="Heat_shock_70_CS"/>
</dbReference>
<dbReference type="SUPFAM" id="SSF100920">
    <property type="entry name" value="Heat shock protein 70kD (HSP70), peptide-binding domain"/>
    <property type="match status" value="1"/>
</dbReference>
<dbReference type="InterPro" id="IPR043129">
    <property type="entry name" value="ATPase_NBD"/>
</dbReference>